<evidence type="ECO:0008006" key="3">
    <source>
        <dbReference type="Google" id="ProtNLM"/>
    </source>
</evidence>
<organism evidence="1 2">
    <name type="scientific">Fusobacterium varium ATCC 27725</name>
    <dbReference type="NCBI Taxonomy" id="469618"/>
    <lineage>
        <taxon>Bacteria</taxon>
        <taxon>Fusobacteriati</taxon>
        <taxon>Fusobacteriota</taxon>
        <taxon>Fusobacteriia</taxon>
        <taxon>Fusobacteriales</taxon>
        <taxon>Fusobacteriaceae</taxon>
        <taxon>Fusobacterium</taxon>
    </lineage>
</organism>
<dbReference type="EMBL" id="CP028104">
    <property type="protein sequence ID" value="AVQ32628.1"/>
    <property type="molecule type" value="Genomic_DNA"/>
</dbReference>
<evidence type="ECO:0000313" key="1">
    <source>
        <dbReference type="EMBL" id="AVQ32628.1"/>
    </source>
</evidence>
<reference evidence="2" key="1">
    <citation type="journal article" date="2018" name="MSphere">
        <title>Fusobacterium Genomics Using MinION and Illumina Sequencing Enables Genome Completion and Correction.</title>
        <authorList>
            <person name="Todd S.M."/>
            <person name="Settlage R.E."/>
            <person name="Lahmers K.K."/>
            <person name="Slade D.J."/>
        </authorList>
    </citation>
    <scope>NUCLEOTIDE SEQUENCE [LARGE SCALE GENOMIC DNA]</scope>
    <source>
        <strain evidence="2">ATCC 27725</strain>
    </source>
</reference>
<accession>A0ABN5JN49</accession>
<keyword evidence="2" id="KW-1185">Reference proteome</keyword>
<gene>
    <name evidence="1" type="ORF">C4N18_15385</name>
</gene>
<evidence type="ECO:0000313" key="2">
    <source>
        <dbReference type="Proteomes" id="UP000241238"/>
    </source>
</evidence>
<proteinExistence type="predicted"/>
<name>A0ABN5JN49_FUSVA</name>
<geneLocation type="plasmid" evidence="2">
    <name>pfvar_27725</name>
</geneLocation>
<dbReference type="Proteomes" id="UP000241238">
    <property type="component" value="Plasmid pFvar_27725"/>
</dbReference>
<protein>
    <recommendedName>
        <fullName evidence="3">MazG nucleotide pyrophosphohydrolase domain protein</fullName>
    </recommendedName>
</protein>
<sequence>MINTNEIFGYEFVKCHKNDKTPDECFDKVFEEVDEFYDAYEEWQALEKDFRNMYGVTPDELEEAKKEAIYELMDVIQASVTMLGYLKEKKELTDEHIKGWIKKQNKRKEEYNVG</sequence>
<dbReference type="RefSeq" id="WP_005950100.1">
    <property type="nucleotide sequence ID" value="NZ_CP028104.1"/>
</dbReference>
<keyword evidence="1" id="KW-0614">Plasmid</keyword>
<dbReference type="GeneID" id="77469390"/>